<evidence type="ECO:0000256" key="1">
    <source>
        <dbReference type="SAM" id="MobiDB-lite"/>
    </source>
</evidence>
<evidence type="ECO:0000313" key="3">
    <source>
        <dbReference type="Proteomes" id="UP000032142"/>
    </source>
</evidence>
<evidence type="ECO:0000313" key="2">
    <source>
        <dbReference type="EMBL" id="KHG01216.1"/>
    </source>
</evidence>
<gene>
    <name evidence="2" type="ORF">F383_39192</name>
</gene>
<protein>
    <submittedName>
        <fullName evidence="2">Uncharacterized protein</fullName>
    </submittedName>
</protein>
<proteinExistence type="predicted"/>
<sequence>MPVTLDELAEFQTESGGMHRG</sequence>
<keyword evidence="3" id="KW-1185">Reference proteome</keyword>
<dbReference type="AlphaFoldDB" id="A0A0B0MQK9"/>
<reference evidence="3" key="1">
    <citation type="submission" date="2014-09" db="EMBL/GenBank/DDBJ databases">
        <authorList>
            <person name="Mudge J."/>
            <person name="Ramaraj T."/>
            <person name="Lindquist I.E."/>
            <person name="Bharti A.K."/>
            <person name="Sundararajan A."/>
            <person name="Cameron C.T."/>
            <person name="Woodward J.E."/>
            <person name="May G.D."/>
            <person name="Brubaker C."/>
            <person name="Broadhvest J."/>
            <person name="Wilkins T.A."/>
        </authorList>
    </citation>
    <scope>NUCLEOTIDE SEQUENCE</scope>
    <source>
        <strain evidence="3">cv. AKA8401</strain>
    </source>
</reference>
<name>A0A0B0MQK9_GOSAR</name>
<dbReference type="Proteomes" id="UP000032142">
    <property type="component" value="Unassembled WGS sequence"/>
</dbReference>
<dbReference type="EMBL" id="JRRC01177536">
    <property type="protein sequence ID" value="KHG01216.1"/>
    <property type="molecule type" value="Genomic_DNA"/>
</dbReference>
<accession>A0A0B0MQK9</accession>
<feature type="region of interest" description="Disordered" evidence="1">
    <location>
        <begin position="1"/>
        <end position="21"/>
    </location>
</feature>
<comment type="caution">
    <text evidence="2">The sequence shown here is derived from an EMBL/GenBank/DDBJ whole genome shotgun (WGS) entry which is preliminary data.</text>
</comment>
<organism evidence="2 3">
    <name type="scientific">Gossypium arboreum</name>
    <name type="common">Tree cotton</name>
    <name type="synonym">Gossypium nanking</name>
    <dbReference type="NCBI Taxonomy" id="29729"/>
    <lineage>
        <taxon>Eukaryota</taxon>
        <taxon>Viridiplantae</taxon>
        <taxon>Streptophyta</taxon>
        <taxon>Embryophyta</taxon>
        <taxon>Tracheophyta</taxon>
        <taxon>Spermatophyta</taxon>
        <taxon>Magnoliopsida</taxon>
        <taxon>eudicotyledons</taxon>
        <taxon>Gunneridae</taxon>
        <taxon>Pentapetalae</taxon>
        <taxon>rosids</taxon>
        <taxon>malvids</taxon>
        <taxon>Malvales</taxon>
        <taxon>Malvaceae</taxon>
        <taxon>Malvoideae</taxon>
        <taxon>Gossypium</taxon>
    </lineage>
</organism>